<gene>
    <name evidence="1" type="ORF">PGIGA_G00004040</name>
</gene>
<proteinExistence type="predicted"/>
<evidence type="ECO:0000313" key="2">
    <source>
        <dbReference type="Proteomes" id="UP000829447"/>
    </source>
</evidence>
<evidence type="ECO:0000313" key="1">
    <source>
        <dbReference type="EMBL" id="MCI4374234.1"/>
    </source>
</evidence>
<protein>
    <submittedName>
        <fullName evidence="1">Uncharacterized protein</fullName>
    </submittedName>
</protein>
<accession>A0ACC5W5D2</accession>
<sequence>MSTAGRCVFSSLLRYSLSPGQSTPAILRPCTSRSLSLTSQLCAKPRQSAGSRDGEESLSQPIKFSTSKASHRTWKVERSMGSRFQRPWWQVLPFSVFTIGFLLWCIFRQESDIDRILEKQLFEHLPGLLTNMEEEEEEETEERDEHKKEPDDGSK</sequence>
<organism evidence="1 2">
    <name type="scientific">Pangasianodon gigas</name>
    <name type="common">Mekong giant catfish</name>
    <name type="synonym">Pangasius gigas</name>
    <dbReference type="NCBI Taxonomy" id="30993"/>
    <lineage>
        <taxon>Eukaryota</taxon>
        <taxon>Metazoa</taxon>
        <taxon>Chordata</taxon>
        <taxon>Craniata</taxon>
        <taxon>Vertebrata</taxon>
        <taxon>Euteleostomi</taxon>
        <taxon>Actinopterygii</taxon>
        <taxon>Neopterygii</taxon>
        <taxon>Teleostei</taxon>
        <taxon>Ostariophysi</taxon>
        <taxon>Siluriformes</taxon>
        <taxon>Pangasiidae</taxon>
        <taxon>Pangasianodon</taxon>
    </lineage>
</organism>
<name>A0ACC5W5D2_PANGG</name>
<reference evidence="1 2" key="1">
    <citation type="journal article" date="2022" name="bioRxiv">
        <title>An ancient truncated duplication of the anti-Mullerian hormone receptor type 2 gene is a potential conserved master sex determinant in the Pangasiidae catfish family.</title>
        <authorList>
            <person name="Wen M."/>
            <person name="Pan Q."/>
            <person name="Jouanno E."/>
            <person name="Montfort J."/>
            <person name="Zahm M."/>
            <person name="Cabau C."/>
            <person name="Klopp C."/>
            <person name="Iampietro C."/>
            <person name="Roques C."/>
            <person name="Bouchez O."/>
            <person name="Castinel A."/>
            <person name="Donnadieu C."/>
            <person name="Parrinello H."/>
            <person name="Poncet C."/>
            <person name="Belmonte E."/>
            <person name="Gautier V."/>
            <person name="Avarre J.-C."/>
            <person name="Dugue R."/>
            <person name="Gustiano R."/>
            <person name="Ha T.T.T."/>
            <person name="Campet M."/>
            <person name="Sriphairoj K."/>
            <person name="Ribolli J."/>
            <person name="de Almeida F.L."/>
            <person name="Desvignes T."/>
            <person name="Postlethwait J.H."/>
            <person name="Bucao C.F."/>
            <person name="Robinson-Rechavi M."/>
            <person name="Bobe J."/>
            <person name="Herpin A."/>
            <person name="Guiguen Y."/>
        </authorList>
    </citation>
    <scope>NUCLEOTIDE SEQUENCE [LARGE SCALE GENOMIC DNA]</scope>
    <source>
        <strain evidence="1">YG-Dec2019</strain>
    </source>
</reference>
<comment type="caution">
    <text evidence="1">The sequence shown here is derived from an EMBL/GenBank/DDBJ whole genome shotgun (WGS) entry which is preliminary data.</text>
</comment>
<dbReference type="EMBL" id="CM040454">
    <property type="protein sequence ID" value="MCI4374234.1"/>
    <property type="molecule type" value="Genomic_DNA"/>
</dbReference>
<keyword evidence="2" id="KW-1185">Reference proteome</keyword>
<dbReference type="Proteomes" id="UP000829447">
    <property type="component" value="Linkage Group LG1"/>
</dbReference>